<feature type="transmembrane region" description="Helical" evidence="1">
    <location>
        <begin position="30"/>
        <end position="54"/>
    </location>
</feature>
<dbReference type="OrthoDB" id="2187509at2759"/>
<evidence type="ECO:0000313" key="3">
    <source>
        <dbReference type="Proteomes" id="UP000030655"/>
    </source>
</evidence>
<evidence type="ECO:0000256" key="1">
    <source>
        <dbReference type="SAM" id="Phobius"/>
    </source>
</evidence>
<dbReference type="EMBL" id="KK365245">
    <property type="protein sequence ID" value="KCZ79636.1"/>
    <property type="molecule type" value="Genomic_DNA"/>
</dbReference>
<sequence length="212" mass="24491">MEKFSDFNDPFTGVNPFVNPKLFKVTLVEILKGLLMLPIYLLIYLKVNTISFFIKISPNIKRFKGHIACNSSSIFDRYVIKHILGNIPQFYLTKTGYRTKNGILSSIPKDAVIFVEGCNSNNKGLLKFVRNIKVDYVMGLKYSDGCIYMYGSYFKFLCKFLNGGNFCDVQIKRSEDINDLMEVCNLPQLDFGVEDKERFLKMVDEQKYSRVN</sequence>
<keyword evidence="1" id="KW-1133">Transmembrane helix</keyword>
<accession>A0A059EY56</accession>
<protein>
    <submittedName>
        <fullName evidence="2">Uncharacterized protein</fullName>
    </submittedName>
</protein>
<name>A0A059EY56_9MICR</name>
<proteinExistence type="predicted"/>
<gene>
    <name evidence="2" type="ORF">H312_02976</name>
</gene>
<organism evidence="2 3">
    <name type="scientific">Anncaliia algerae PRA339</name>
    <dbReference type="NCBI Taxonomy" id="1288291"/>
    <lineage>
        <taxon>Eukaryota</taxon>
        <taxon>Fungi</taxon>
        <taxon>Fungi incertae sedis</taxon>
        <taxon>Microsporidia</taxon>
        <taxon>Tubulinosematoidea</taxon>
        <taxon>Tubulinosematidae</taxon>
        <taxon>Anncaliia</taxon>
    </lineage>
</organism>
<evidence type="ECO:0000313" key="2">
    <source>
        <dbReference type="EMBL" id="KCZ79636.1"/>
    </source>
</evidence>
<dbReference type="AlphaFoldDB" id="A0A059EY56"/>
<dbReference type="HOGENOM" id="CLU_1429032_0_0_1"/>
<reference evidence="2 3" key="2">
    <citation type="submission" date="2014-03" db="EMBL/GenBank/DDBJ databases">
        <title>The Genome Sequence of Anncaliia algerae insect isolate PRA339.</title>
        <authorList>
            <consortium name="The Broad Institute Genome Sequencing Platform"/>
            <consortium name="The Broad Institute Genome Sequencing Center for Infectious Disease"/>
            <person name="Cuomo C."/>
            <person name="Becnel J."/>
            <person name="Sanscrainte N."/>
            <person name="Walker B."/>
            <person name="Young S.K."/>
            <person name="Zeng Q."/>
            <person name="Gargeya S."/>
            <person name="Fitzgerald M."/>
            <person name="Haas B."/>
            <person name="Abouelleil A."/>
            <person name="Alvarado L."/>
            <person name="Arachchi H.M."/>
            <person name="Berlin A.M."/>
            <person name="Chapman S.B."/>
            <person name="Dewar J."/>
            <person name="Goldberg J."/>
            <person name="Griggs A."/>
            <person name="Gujja S."/>
            <person name="Hansen M."/>
            <person name="Howarth C."/>
            <person name="Imamovic A."/>
            <person name="Larimer J."/>
            <person name="McCowan C."/>
            <person name="Murphy C."/>
            <person name="Neiman D."/>
            <person name="Pearson M."/>
            <person name="Priest M."/>
            <person name="Roberts A."/>
            <person name="Saif S."/>
            <person name="Shea T."/>
            <person name="Sisk P."/>
            <person name="Sykes S."/>
            <person name="Wortman J."/>
            <person name="Nusbaum C."/>
            <person name="Birren B."/>
        </authorList>
    </citation>
    <scope>NUCLEOTIDE SEQUENCE [LARGE SCALE GENOMIC DNA]</scope>
    <source>
        <strain evidence="2 3">PRA339</strain>
    </source>
</reference>
<dbReference type="VEuPathDB" id="MicrosporidiaDB:H312_02976"/>
<keyword evidence="1" id="KW-0472">Membrane</keyword>
<keyword evidence="3" id="KW-1185">Reference proteome</keyword>
<keyword evidence="1" id="KW-0812">Transmembrane</keyword>
<dbReference type="Proteomes" id="UP000030655">
    <property type="component" value="Unassembled WGS sequence"/>
</dbReference>
<reference evidence="3" key="1">
    <citation type="submission" date="2013-02" db="EMBL/GenBank/DDBJ databases">
        <authorList>
            <consortium name="The Broad Institute Genome Sequencing Platform"/>
            <person name="Cuomo C."/>
            <person name="Becnel J."/>
            <person name="Sanscrainte N."/>
            <person name="Walker B."/>
            <person name="Young S.K."/>
            <person name="Zeng Q."/>
            <person name="Gargeya S."/>
            <person name="Fitzgerald M."/>
            <person name="Haas B."/>
            <person name="Abouelleil A."/>
            <person name="Alvarado L."/>
            <person name="Arachchi H.M."/>
            <person name="Berlin A.M."/>
            <person name="Chapman S.B."/>
            <person name="Dewar J."/>
            <person name="Goldberg J."/>
            <person name="Griggs A."/>
            <person name="Gujja S."/>
            <person name="Hansen M."/>
            <person name="Howarth C."/>
            <person name="Imamovic A."/>
            <person name="Larimer J."/>
            <person name="McCowan C."/>
            <person name="Murphy C."/>
            <person name="Neiman D."/>
            <person name="Pearson M."/>
            <person name="Priest M."/>
            <person name="Roberts A."/>
            <person name="Saif S."/>
            <person name="Shea T."/>
            <person name="Sisk P."/>
            <person name="Sykes S."/>
            <person name="Wortman J."/>
            <person name="Nusbaum C."/>
            <person name="Birren B."/>
        </authorList>
    </citation>
    <scope>NUCLEOTIDE SEQUENCE [LARGE SCALE GENOMIC DNA]</scope>
    <source>
        <strain evidence="3">PRA339</strain>
    </source>
</reference>